<reference evidence="2 3" key="1">
    <citation type="journal article" date="2024" name="Nat. Commun.">
        <title>Phylogenomics reveals the evolutionary origins of lichenization in chlorophyte algae.</title>
        <authorList>
            <person name="Puginier C."/>
            <person name="Libourel C."/>
            <person name="Otte J."/>
            <person name="Skaloud P."/>
            <person name="Haon M."/>
            <person name="Grisel S."/>
            <person name="Petersen M."/>
            <person name="Berrin J.G."/>
            <person name="Delaux P.M."/>
            <person name="Dal Grande F."/>
            <person name="Keller J."/>
        </authorList>
    </citation>
    <scope>NUCLEOTIDE SEQUENCE [LARGE SCALE GENOMIC DNA]</scope>
    <source>
        <strain evidence="2 3">SAG 2145</strain>
    </source>
</reference>
<organism evidence="2 3">
    <name type="scientific">Apatococcus lobatus</name>
    <dbReference type="NCBI Taxonomy" id="904363"/>
    <lineage>
        <taxon>Eukaryota</taxon>
        <taxon>Viridiplantae</taxon>
        <taxon>Chlorophyta</taxon>
        <taxon>core chlorophytes</taxon>
        <taxon>Trebouxiophyceae</taxon>
        <taxon>Chlorellales</taxon>
        <taxon>Chlorellaceae</taxon>
        <taxon>Apatococcus</taxon>
    </lineage>
</organism>
<dbReference type="AlphaFoldDB" id="A0AAW1QLW4"/>
<feature type="region of interest" description="Disordered" evidence="1">
    <location>
        <begin position="64"/>
        <end position="187"/>
    </location>
</feature>
<feature type="compositionally biased region" description="Low complexity" evidence="1">
    <location>
        <begin position="155"/>
        <end position="171"/>
    </location>
</feature>
<dbReference type="PANTHER" id="PTHR36021">
    <property type="entry name" value="COREPRESSOR"/>
    <property type="match status" value="1"/>
</dbReference>
<name>A0AAW1QLW4_9CHLO</name>
<feature type="compositionally biased region" description="Basic residues" evidence="1">
    <location>
        <begin position="1"/>
        <end position="15"/>
    </location>
</feature>
<evidence type="ECO:0000313" key="2">
    <source>
        <dbReference type="EMBL" id="KAK9822432.1"/>
    </source>
</evidence>
<accession>A0AAW1QLW4</accession>
<evidence type="ECO:0000256" key="1">
    <source>
        <dbReference type="SAM" id="MobiDB-lite"/>
    </source>
</evidence>
<dbReference type="PANTHER" id="PTHR36021:SF1">
    <property type="entry name" value="COREPRESSOR"/>
    <property type="match status" value="1"/>
</dbReference>
<keyword evidence="3" id="KW-1185">Reference proteome</keyword>
<evidence type="ECO:0000313" key="3">
    <source>
        <dbReference type="Proteomes" id="UP001438707"/>
    </source>
</evidence>
<proteinExistence type="predicted"/>
<sequence>MGKNQQHKQMQRQRHSGATEVGPDGQIELAGDGTVDVSFHSPAWHAARVAALQTERMSWEDWKLKQKEEEAKASAQADEEERLMREYRAQLDADRAKRLSKGTNNTHLRDTIKDKKASKKRKQRDSDKEKRRHGDPKSDKQKKSKKRKKSKRQRSSLSDSEASAGGTSGSSCENQSDGPVRLSEFLK</sequence>
<feature type="compositionally biased region" description="Basic and acidic residues" evidence="1">
    <location>
        <begin position="82"/>
        <end position="97"/>
    </location>
</feature>
<comment type="caution">
    <text evidence="2">The sequence shown here is derived from an EMBL/GenBank/DDBJ whole genome shotgun (WGS) entry which is preliminary data.</text>
</comment>
<dbReference type="Proteomes" id="UP001438707">
    <property type="component" value="Unassembled WGS sequence"/>
</dbReference>
<feature type="region of interest" description="Disordered" evidence="1">
    <location>
        <begin position="1"/>
        <end position="29"/>
    </location>
</feature>
<protein>
    <submittedName>
        <fullName evidence="2">Uncharacterized protein</fullName>
    </submittedName>
</protein>
<dbReference type="EMBL" id="JALJOS010000032">
    <property type="protein sequence ID" value="KAK9822432.1"/>
    <property type="molecule type" value="Genomic_DNA"/>
</dbReference>
<gene>
    <name evidence="2" type="ORF">WJX74_007155</name>
</gene>
<feature type="compositionally biased region" description="Basic residues" evidence="1">
    <location>
        <begin position="142"/>
        <end position="154"/>
    </location>
</feature>